<dbReference type="Proteomes" id="UP001189624">
    <property type="component" value="Chromosome 6"/>
</dbReference>
<dbReference type="SUPFAM" id="SSF53474">
    <property type="entry name" value="alpha/beta-Hydrolases"/>
    <property type="match status" value="1"/>
</dbReference>
<feature type="domain" description="AB hydrolase-1" evidence="1">
    <location>
        <begin position="151"/>
        <end position="386"/>
    </location>
</feature>
<dbReference type="Pfam" id="PF00561">
    <property type="entry name" value="Abhydrolase_1"/>
    <property type="match status" value="1"/>
</dbReference>
<dbReference type="PRINTS" id="PR00111">
    <property type="entry name" value="ABHYDROLASE"/>
</dbReference>
<dbReference type="InterPro" id="IPR052370">
    <property type="entry name" value="Meta-cleavage_hydrolase"/>
</dbReference>
<dbReference type="InterPro" id="IPR029058">
    <property type="entry name" value="AB_hydrolase_fold"/>
</dbReference>
<proteinExistence type="predicted"/>
<accession>A0AA86VSM4</accession>
<name>A0AA86VSM4_9FABA</name>
<dbReference type="PRINTS" id="PR00412">
    <property type="entry name" value="EPOXHYDRLASE"/>
</dbReference>
<dbReference type="Gene3D" id="3.40.50.1820">
    <property type="entry name" value="alpha/beta hydrolase"/>
    <property type="match status" value="1"/>
</dbReference>
<protein>
    <recommendedName>
        <fullName evidence="1">AB hydrolase-1 domain-containing protein</fullName>
    </recommendedName>
</protein>
<dbReference type="GO" id="GO:0003824">
    <property type="term" value="F:catalytic activity"/>
    <property type="evidence" value="ECO:0007669"/>
    <property type="project" value="InterPro"/>
</dbReference>
<evidence type="ECO:0000313" key="3">
    <source>
        <dbReference type="Proteomes" id="UP001189624"/>
    </source>
</evidence>
<organism evidence="2 3">
    <name type="scientific">Sphenostylis stenocarpa</name>
    <dbReference type="NCBI Taxonomy" id="92480"/>
    <lineage>
        <taxon>Eukaryota</taxon>
        <taxon>Viridiplantae</taxon>
        <taxon>Streptophyta</taxon>
        <taxon>Embryophyta</taxon>
        <taxon>Tracheophyta</taxon>
        <taxon>Spermatophyta</taxon>
        <taxon>Magnoliopsida</taxon>
        <taxon>eudicotyledons</taxon>
        <taxon>Gunneridae</taxon>
        <taxon>Pentapetalae</taxon>
        <taxon>rosids</taxon>
        <taxon>fabids</taxon>
        <taxon>Fabales</taxon>
        <taxon>Fabaceae</taxon>
        <taxon>Papilionoideae</taxon>
        <taxon>50 kb inversion clade</taxon>
        <taxon>NPAAA clade</taxon>
        <taxon>indigoferoid/millettioid clade</taxon>
        <taxon>Phaseoleae</taxon>
        <taxon>Sphenostylis</taxon>
    </lineage>
</organism>
<dbReference type="PANTHER" id="PTHR43139:SF7">
    <property type="entry name" value="ALPHA_BETA-HYDROLASES SUPERFAMILY PROTEIN"/>
    <property type="match status" value="1"/>
</dbReference>
<dbReference type="Gramene" id="rna-AYBTSS11_LOCUS19798">
    <property type="protein sequence ID" value="CAJ1963479.1"/>
    <property type="gene ID" value="gene-AYBTSS11_LOCUS19798"/>
</dbReference>
<reference evidence="2" key="1">
    <citation type="submission" date="2023-10" db="EMBL/GenBank/DDBJ databases">
        <authorList>
            <person name="Domelevo Entfellner J.-B."/>
        </authorList>
    </citation>
    <scope>NUCLEOTIDE SEQUENCE</scope>
</reference>
<dbReference type="InterPro" id="IPR000639">
    <property type="entry name" value="Epox_hydrolase-like"/>
</dbReference>
<keyword evidence="3" id="KW-1185">Reference proteome</keyword>
<sequence>MVKPKKVELHVCHMKRQSAFVASQFELMSCWAAITSYSPHCSSLNFQKQTSDPSKITTPQKLHNVLVCYPRPSSSSPSQLSLSSSHSIHQIHQPTVSMLPKLSKCFSFTASRDWLYRHLFASAGLRSVATDLGEGTTMHCWVPKLPKPCKPSLVLVHGFGANAMWQYGEHVRHFTGNFNVYVPDLVFFGESFTSRSERSESFQAKCLVKMMEAHGVQRMSLVGISYGGFVGYSVGAQFPEVVEKLVLCCAGVCLEEVDMANGLFRVSSLDEASNILLPQTPDKLRELMKLSFVRPARGVPTWFLQDFIEVMCTDYIEEKRELLESILKGRQLSDLPKIQLPTLIIWGEQDQIFPLELGHRLKGHIGENSQMVVIKNAGHAVNLEKPKEFGKHLKAFLIDNNITKSCPTSPLGSEENIHF</sequence>
<dbReference type="InterPro" id="IPR000073">
    <property type="entry name" value="AB_hydrolase_1"/>
</dbReference>
<evidence type="ECO:0000313" key="2">
    <source>
        <dbReference type="EMBL" id="CAJ1963479.1"/>
    </source>
</evidence>
<dbReference type="EMBL" id="OY731403">
    <property type="protein sequence ID" value="CAJ1963479.1"/>
    <property type="molecule type" value="Genomic_DNA"/>
</dbReference>
<gene>
    <name evidence="2" type="ORF">AYBTSS11_LOCUS19798</name>
</gene>
<dbReference type="PANTHER" id="PTHR43139">
    <property type="entry name" value="SI:DKEY-122A22.2"/>
    <property type="match status" value="1"/>
</dbReference>
<evidence type="ECO:0000259" key="1">
    <source>
        <dbReference type="Pfam" id="PF00561"/>
    </source>
</evidence>
<dbReference type="AlphaFoldDB" id="A0AA86VSM4"/>